<feature type="region of interest" description="Disordered" evidence="9">
    <location>
        <begin position="509"/>
        <end position="577"/>
    </location>
</feature>
<keyword evidence="6" id="KW-0804">Transcription</keyword>
<comment type="caution">
    <text evidence="11">The sequence shown here is derived from an EMBL/GenBank/DDBJ whole genome shotgun (WGS) entry which is preliminary data.</text>
</comment>
<feature type="region of interest" description="Disordered" evidence="9">
    <location>
        <begin position="363"/>
        <end position="402"/>
    </location>
</feature>
<accession>A0A8H7HFS9</accession>
<evidence type="ECO:0000313" key="11">
    <source>
        <dbReference type="EMBL" id="KAF8684204.1"/>
    </source>
</evidence>
<dbReference type="PROSITE" id="PS00344">
    <property type="entry name" value="GATA_ZN_FINGER_1"/>
    <property type="match status" value="1"/>
</dbReference>
<dbReference type="SUPFAM" id="SSF57716">
    <property type="entry name" value="Glucocorticoid receptor-like (DNA-binding domain)"/>
    <property type="match status" value="1"/>
</dbReference>
<dbReference type="EMBL" id="JACYCC010000033">
    <property type="protein sequence ID" value="KAF8684204.1"/>
    <property type="molecule type" value="Genomic_DNA"/>
</dbReference>
<dbReference type="GO" id="GO:0000981">
    <property type="term" value="F:DNA-binding transcription factor activity, RNA polymerase II-specific"/>
    <property type="evidence" value="ECO:0007669"/>
    <property type="project" value="TreeGrafter"/>
</dbReference>
<dbReference type="Pfam" id="PF00320">
    <property type="entry name" value="GATA"/>
    <property type="match status" value="1"/>
</dbReference>
<dbReference type="CDD" id="cd00202">
    <property type="entry name" value="ZnF_GATA"/>
    <property type="match status" value="1"/>
</dbReference>
<feature type="region of interest" description="Disordered" evidence="9">
    <location>
        <begin position="849"/>
        <end position="893"/>
    </location>
</feature>
<feature type="region of interest" description="Disordered" evidence="9">
    <location>
        <begin position="1159"/>
        <end position="1224"/>
    </location>
</feature>
<feature type="compositionally biased region" description="Polar residues" evidence="9">
    <location>
        <begin position="1059"/>
        <end position="1083"/>
    </location>
</feature>
<feature type="compositionally biased region" description="Basic and acidic residues" evidence="9">
    <location>
        <begin position="30"/>
        <end position="39"/>
    </location>
</feature>
<dbReference type="Proteomes" id="UP000650582">
    <property type="component" value="Unassembled WGS sequence"/>
</dbReference>
<dbReference type="InterPro" id="IPR039355">
    <property type="entry name" value="Transcription_factor_GATA"/>
</dbReference>
<feature type="region of interest" description="Disordered" evidence="9">
    <location>
        <begin position="642"/>
        <end position="668"/>
    </location>
</feature>
<keyword evidence="7" id="KW-0539">Nucleus</keyword>
<dbReference type="GO" id="GO:0008270">
    <property type="term" value="F:zinc ion binding"/>
    <property type="evidence" value="ECO:0007669"/>
    <property type="project" value="UniProtKB-KW"/>
</dbReference>
<feature type="compositionally biased region" description="Basic and acidic residues" evidence="9">
    <location>
        <begin position="659"/>
        <end position="668"/>
    </location>
</feature>
<feature type="region of interest" description="Disordered" evidence="9">
    <location>
        <begin position="1033"/>
        <end position="1118"/>
    </location>
</feature>
<sequence length="1254" mass="131610">MDSTAPVSSPSPDKAAMANPWGFDLTSNDESSRPNDSFRRPLSRNQPAPGIDLAGMTGFNPSSLGAFPSPPIPFHDPTILPGSLPGFPPSHPLAMADPTQVLQQIAAQRAAAALMQTNLTSPWANLQANMMSNQAKAKPGRLKVQTGSSPVGSSHNSRVNTPSLPSSPLRLNHHREIEQATSTSGGSSSTTPLDYSSARTKRKTGLDKSSLGLLESKPLPEPVYHPDSAAGQSIVQEAALENLGFGMGLGGIGGAIMTPYGPLSYEMAARAGLTPGFPAWSAAQFQAGYPSLPRAAPVPHIRPNLPPSLWMSPTTVPIPKTDTQPEIGTHGVVHQKLNRTTGTSPGTPTTSTTTSAALSSFATGPVSSASSVSPPLTGHPSPVVSKGKTTFKDSPDGRRSPSILSDILADDFFSNRPAPAGGNQSANLTARRPTVTFAASPVGSPGAFSGDSPTPSGAGCTGVDNESGRGEHPLAAQVWKIYAKTRATLPHQQRMENLTWRMMAMALKKKPASDAREGDDVQSDVTKVDEPGAKDLGQNKADGEQDKDKDKGIDKEQSKEVKQEEHQRGRRPDKGKARVVVQGFAAEEGSNGVLPEYVLLTISVYINTTLGVRPANLIPPSPIPDDAMDWRAVSRSRSRISMDWRAGSRSRSRPPWDAPRPRGEWDASEAHSHALLAQGKAQDAQFIGQRNEPEPIPEEGQASLTKNSSSVPIPIRPAGTGRASPTPAYHHSLGHMPQSVPAYDITQGGFAVGADHGADGEDYFPRRVRKTSFDHTVQRPDFAAHNAAIRGRHQYNGRPLAPGATMVSLSVSRLEHRGANRIYIQTSFTAYGDATPDIVRSLDEAVSGTSSFPSTPYSHHAPPGADNFFDLPSRGLDEKHSDGRLSISPSHTLSPGQAGFLGHSMGIGGLMTSRDPVGLNQGLPAGFMFDPSSHALSAAAHAAVAESEARYNAVTMSIVNAGLDNVGPDGPLDYNYFMNVLYPGSSNLDPSGVENSVDQTNLDGSISHSGLENSLPHPFTHVDPTHVLTGDLAGVYGPSPSSDSWGFTSSSTASPEPSRPSQAPTPQAQKEGESTSAPGSGPSSIKDRANSSTKKPLGRAQGSKDNVGGNADDDGTPTVCTNCQTTTTPLWRRDPDGNPLCNACGLFYKLHGVTRPMSLKTDVIKKRNRASGGPSGGSRKSATPNHTPSQPGTHATAGRPIAPSTRLTTVAAAGGGGAPANSPANLAIKRARRISVNGLSSVTALTPNRRGTIE</sequence>
<organism evidence="11 12">
    <name type="scientific">Rhizoctonia solani</name>
    <dbReference type="NCBI Taxonomy" id="456999"/>
    <lineage>
        <taxon>Eukaryota</taxon>
        <taxon>Fungi</taxon>
        <taxon>Dikarya</taxon>
        <taxon>Basidiomycota</taxon>
        <taxon>Agaricomycotina</taxon>
        <taxon>Agaricomycetes</taxon>
        <taxon>Cantharellales</taxon>
        <taxon>Ceratobasidiaceae</taxon>
        <taxon>Rhizoctonia</taxon>
    </lineage>
</organism>
<evidence type="ECO:0000256" key="3">
    <source>
        <dbReference type="ARBA" id="ARBA00022771"/>
    </source>
</evidence>
<feature type="region of interest" description="Disordered" evidence="9">
    <location>
        <begin position="691"/>
        <end position="729"/>
    </location>
</feature>
<dbReference type="PROSITE" id="PS50114">
    <property type="entry name" value="GATA_ZN_FINGER_2"/>
    <property type="match status" value="1"/>
</dbReference>
<dbReference type="Pfam" id="PF08550">
    <property type="entry name" value="GATA_AreA"/>
    <property type="match status" value="1"/>
</dbReference>
<feature type="compositionally biased region" description="Low complexity" evidence="9">
    <location>
        <begin position="1038"/>
        <end position="1055"/>
    </location>
</feature>
<feature type="region of interest" description="Disordered" evidence="9">
    <location>
        <begin position="437"/>
        <end position="469"/>
    </location>
</feature>
<feature type="compositionally biased region" description="Polar residues" evidence="9">
    <location>
        <begin position="702"/>
        <end position="711"/>
    </location>
</feature>
<evidence type="ECO:0000256" key="8">
    <source>
        <dbReference type="PROSITE-ProRule" id="PRU00094"/>
    </source>
</evidence>
<evidence type="ECO:0000256" key="2">
    <source>
        <dbReference type="ARBA" id="ARBA00022723"/>
    </source>
</evidence>
<proteinExistence type="predicted"/>
<dbReference type="Gene3D" id="3.30.50.10">
    <property type="entry name" value="Erythroid Transcription Factor GATA-1, subunit A"/>
    <property type="match status" value="1"/>
</dbReference>
<dbReference type="PANTHER" id="PTHR10071">
    <property type="entry name" value="TRANSCRIPTION FACTOR GATA FAMILY MEMBER"/>
    <property type="match status" value="1"/>
</dbReference>
<evidence type="ECO:0000256" key="1">
    <source>
        <dbReference type="ARBA" id="ARBA00004123"/>
    </source>
</evidence>
<dbReference type="AlphaFoldDB" id="A0A8H7HFS9"/>
<dbReference type="PRINTS" id="PR00619">
    <property type="entry name" value="GATAZNFINGER"/>
</dbReference>
<keyword evidence="3 8" id="KW-0863">Zinc-finger</keyword>
<dbReference type="SMART" id="SM00401">
    <property type="entry name" value="ZnF_GATA"/>
    <property type="match status" value="1"/>
</dbReference>
<feature type="compositionally biased region" description="Low complexity" evidence="9">
    <location>
        <begin position="363"/>
        <end position="375"/>
    </location>
</feature>
<feature type="compositionally biased region" description="Low complexity" evidence="9">
    <location>
        <begin position="181"/>
        <end position="191"/>
    </location>
</feature>
<evidence type="ECO:0000256" key="4">
    <source>
        <dbReference type="ARBA" id="ARBA00022833"/>
    </source>
</evidence>
<feature type="compositionally biased region" description="Basic and acidic residues" evidence="9">
    <location>
        <begin position="541"/>
        <end position="576"/>
    </location>
</feature>
<keyword evidence="5" id="KW-0805">Transcription regulation</keyword>
<protein>
    <submittedName>
        <fullName evidence="11">Zinc finger binding DNA consensus sequence [AT]GATA[AG]</fullName>
    </submittedName>
</protein>
<feature type="region of interest" description="Disordered" evidence="9">
    <location>
        <begin position="1"/>
        <end position="52"/>
    </location>
</feature>
<evidence type="ECO:0000256" key="9">
    <source>
        <dbReference type="SAM" id="MobiDB-lite"/>
    </source>
</evidence>
<evidence type="ECO:0000256" key="5">
    <source>
        <dbReference type="ARBA" id="ARBA00023015"/>
    </source>
</evidence>
<comment type="subcellular location">
    <subcellularLocation>
        <location evidence="1">Nucleus</location>
    </subcellularLocation>
</comment>
<keyword evidence="2" id="KW-0479">Metal-binding</keyword>
<evidence type="ECO:0000313" key="12">
    <source>
        <dbReference type="Proteomes" id="UP000650582"/>
    </source>
</evidence>
<feature type="domain" description="GATA-type" evidence="10">
    <location>
        <begin position="1120"/>
        <end position="1167"/>
    </location>
</feature>
<dbReference type="InterPro" id="IPR013860">
    <property type="entry name" value="AreA_GATA"/>
</dbReference>
<feature type="compositionally biased region" description="Polar residues" evidence="9">
    <location>
        <begin position="145"/>
        <end position="166"/>
    </location>
</feature>
<keyword evidence="4" id="KW-0862">Zinc</keyword>
<feature type="region of interest" description="Disordered" evidence="9">
    <location>
        <begin position="134"/>
        <end position="227"/>
    </location>
</feature>
<dbReference type="GO" id="GO:0000122">
    <property type="term" value="P:negative regulation of transcription by RNA polymerase II"/>
    <property type="evidence" value="ECO:0007669"/>
    <property type="project" value="TreeGrafter"/>
</dbReference>
<feature type="compositionally biased region" description="Polar residues" evidence="9">
    <location>
        <begin position="1178"/>
        <end position="1193"/>
    </location>
</feature>
<evidence type="ECO:0000256" key="7">
    <source>
        <dbReference type="ARBA" id="ARBA00023242"/>
    </source>
</evidence>
<dbReference type="PANTHER" id="PTHR10071:SF281">
    <property type="entry name" value="BOX A-BINDING FACTOR-RELATED"/>
    <property type="match status" value="1"/>
</dbReference>
<feature type="compositionally biased region" description="Polar residues" evidence="9">
    <location>
        <begin position="990"/>
        <end position="1012"/>
    </location>
</feature>
<evidence type="ECO:0000259" key="10">
    <source>
        <dbReference type="PROSITE" id="PS50114"/>
    </source>
</evidence>
<name>A0A8H7HFS9_9AGAM</name>
<feature type="region of interest" description="Disordered" evidence="9">
    <location>
        <begin position="990"/>
        <end position="1018"/>
    </location>
</feature>
<dbReference type="InterPro" id="IPR013088">
    <property type="entry name" value="Znf_NHR/GATA"/>
</dbReference>
<dbReference type="GO" id="GO:0000978">
    <property type="term" value="F:RNA polymerase II cis-regulatory region sequence-specific DNA binding"/>
    <property type="evidence" value="ECO:0007669"/>
    <property type="project" value="TreeGrafter"/>
</dbReference>
<dbReference type="FunFam" id="3.30.50.10:FF:000007">
    <property type="entry name" value="Nitrogen regulatory AreA, N-terminal"/>
    <property type="match status" value="1"/>
</dbReference>
<dbReference type="GO" id="GO:0045944">
    <property type="term" value="P:positive regulation of transcription by RNA polymerase II"/>
    <property type="evidence" value="ECO:0007669"/>
    <property type="project" value="TreeGrafter"/>
</dbReference>
<evidence type="ECO:0000256" key="6">
    <source>
        <dbReference type="ARBA" id="ARBA00023163"/>
    </source>
</evidence>
<dbReference type="GO" id="GO:0005634">
    <property type="term" value="C:nucleus"/>
    <property type="evidence" value="ECO:0007669"/>
    <property type="project" value="UniProtKB-SubCell"/>
</dbReference>
<reference evidence="11" key="1">
    <citation type="submission" date="2020-09" db="EMBL/GenBank/DDBJ databases">
        <title>Comparative genome analyses of four rice-infecting Rhizoctonia solani isolates reveal extensive enrichment of homogalacturonan modification genes.</title>
        <authorList>
            <person name="Lee D.-Y."/>
            <person name="Jeon J."/>
            <person name="Kim K.-T."/>
            <person name="Cheong K."/>
            <person name="Song H."/>
            <person name="Choi G."/>
            <person name="Ko J."/>
            <person name="Opiyo S.O."/>
            <person name="Zuo S."/>
            <person name="Madhav S."/>
            <person name="Lee Y.-H."/>
            <person name="Wang G.-L."/>
        </authorList>
    </citation>
    <scope>NUCLEOTIDE SEQUENCE</scope>
    <source>
        <strain evidence="11">AG1-IA YN-7</strain>
    </source>
</reference>
<feature type="compositionally biased region" description="Basic and acidic residues" evidence="9">
    <location>
        <begin position="390"/>
        <end position="399"/>
    </location>
</feature>
<dbReference type="InterPro" id="IPR000679">
    <property type="entry name" value="Znf_GATA"/>
</dbReference>
<gene>
    <name evidence="11" type="ORF">RHS04_01639</name>
</gene>
<feature type="compositionally biased region" description="Polar residues" evidence="9">
    <location>
        <begin position="1"/>
        <end position="11"/>
    </location>
</feature>